<evidence type="ECO:0000256" key="1">
    <source>
        <dbReference type="ARBA" id="ARBA00022574"/>
    </source>
</evidence>
<feature type="domain" description="Anaphase-promoting complex subunit 4-like WD40" evidence="5">
    <location>
        <begin position="165"/>
        <end position="221"/>
    </location>
</feature>
<dbReference type="Gene3D" id="2.130.10.10">
    <property type="entry name" value="YVTN repeat-like/Quinoprotein amine dehydrogenase"/>
    <property type="match status" value="2"/>
</dbReference>
<name>A0A8X7UTH5_BRACI</name>
<dbReference type="GO" id="GO:0005680">
    <property type="term" value="C:anaphase-promoting complex"/>
    <property type="evidence" value="ECO:0007669"/>
    <property type="project" value="TreeGrafter"/>
</dbReference>
<dbReference type="PANTHER" id="PTHR19918">
    <property type="entry name" value="CELL DIVISION CYCLE 20 CDC20 FIZZY -RELATED"/>
    <property type="match status" value="1"/>
</dbReference>
<dbReference type="GO" id="GO:1990757">
    <property type="term" value="F:ubiquitin ligase activator activity"/>
    <property type="evidence" value="ECO:0007669"/>
    <property type="project" value="TreeGrafter"/>
</dbReference>
<dbReference type="Pfam" id="PF12894">
    <property type="entry name" value="ANAPC4_WD40"/>
    <property type="match status" value="1"/>
</dbReference>
<evidence type="ECO:0000259" key="5">
    <source>
        <dbReference type="Pfam" id="PF12894"/>
    </source>
</evidence>
<dbReference type="InterPro" id="IPR015943">
    <property type="entry name" value="WD40/YVTN_repeat-like_dom_sf"/>
</dbReference>
<dbReference type="SUPFAM" id="SSF50978">
    <property type="entry name" value="WD40 repeat-like"/>
    <property type="match status" value="1"/>
</dbReference>
<evidence type="ECO:0000256" key="2">
    <source>
        <dbReference type="ARBA" id="ARBA00022737"/>
    </source>
</evidence>
<dbReference type="GO" id="GO:0031145">
    <property type="term" value="P:anaphase-promoting complex-dependent catabolic process"/>
    <property type="evidence" value="ECO:0007669"/>
    <property type="project" value="TreeGrafter"/>
</dbReference>
<dbReference type="PROSITE" id="PS50294">
    <property type="entry name" value="WD_REPEATS_REGION"/>
    <property type="match status" value="1"/>
</dbReference>
<dbReference type="EMBL" id="JAAMPC010000010">
    <property type="protein sequence ID" value="KAG2289111.1"/>
    <property type="molecule type" value="Genomic_DNA"/>
</dbReference>
<comment type="caution">
    <text evidence="6">The sequence shown here is derived from an EMBL/GenBank/DDBJ whole genome shotgun (WGS) entry which is preliminary data.</text>
</comment>
<dbReference type="GO" id="GO:0010997">
    <property type="term" value="F:anaphase-promoting complex binding"/>
    <property type="evidence" value="ECO:0007669"/>
    <property type="project" value="InterPro"/>
</dbReference>
<evidence type="ECO:0000256" key="4">
    <source>
        <dbReference type="SAM" id="MobiDB-lite"/>
    </source>
</evidence>
<sequence length="406" mass="44862">MNAGMNWKEHGRKIPKENLDRFIPNRSAMDFDFAHHALTEALIEARDGKKKEARELSPSKEAYRKRLAETLGLNRTRILAFRNKPQPPLHSHYHSASLHQQPLKPRRRRIPQSCSKVLDAPNILDDFYLNLLDWGSRNVLAIALGHTLCLWDASTGSVSEFVTIEEDQGPITSISWAPDGSHVALGLNNSQVQLWDSSSIRKIRTLNGVHHSRVGSLAWNNHILTTGGMDGKIVNNDVRIRSHVVGTYRGHTGDLWTQVVSSCLVPLQSNLLATGGGGTDGAIKFWNTHTGACLNSVDTGSQVCALLWSKNDRELLSSHGFSQNHLALWKYPSLVKMAELTGHTSRVLFMTQSPDGSTVASAAGDEFEVLGCFGMPDTAKNLIRMQPMSHFLPCLVSVETVITTSH</sequence>
<reference evidence="6 7" key="1">
    <citation type="submission" date="2020-02" db="EMBL/GenBank/DDBJ databases">
        <authorList>
            <person name="Ma Q."/>
            <person name="Huang Y."/>
            <person name="Song X."/>
            <person name="Pei D."/>
        </authorList>
    </citation>
    <scope>NUCLEOTIDE SEQUENCE [LARGE SCALE GENOMIC DNA]</scope>
    <source>
        <strain evidence="6">Sxm20200214</strain>
        <tissue evidence="6">Leaf</tissue>
    </source>
</reference>
<dbReference type="InterPro" id="IPR033010">
    <property type="entry name" value="Cdc20/Fizzy"/>
</dbReference>
<dbReference type="InterPro" id="IPR024977">
    <property type="entry name" value="Apc4-like_WD40_dom"/>
</dbReference>
<dbReference type="PANTHER" id="PTHR19918:SF54">
    <property type="entry name" value="ANAPHASE-PROMOTING COMPLEX SUBUNIT 4-LIKE WD40 DOMAIN-CONTAINING PROTEIN"/>
    <property type="match status" value="1"/>
</dbReference>
<keyword evidence="7" id="KW-1185">Reference proteome</keyword>
<dbReference type="GO" id="GO:1905786">
    <property type="term" value="P:positive regulation of anaphase-promoting complex-dependent catabolic process"/>
    <property type="evidence" value="ECO:0007669"/>
    <property type="project" value="TreeGrafter"/>
</dbReference>
<dbReference type="Proteomes" id="UP000886595">
    <property type="component" value="Unassembled WGS sequence"/>
</dbReference>
<feature type="region of interest" description="Disordered" evidence="4">
    <location>
        <begin position="87"/>
        <end position="106"/>
    </location>
</feature>
<dbReference type="SMART" id="SM00320">
    <property type="entry name" value="WD40"/>
    <property type="match status" value="5"/>
</dbReference>
<keyword evidence="1 3" id="KW-0853">WD repeat</keyword>
<dbReference type="AlphaFoldDB" id="A0A8X7UTH5"/>
<evidence type="ECO:0000313" key="6">
    <source>
        <dbReference type="EMBL" id="KAG2289111.1"/>
    </source>
</evidence>
<dbReference type="InterPro" id="IPR036322">
    <property type="entry name" value="WD40_repeat_dom_sf"/>
</dbReference>
<dbReference type="PROSITE" id="PS50082">
    <property type="entry name" value="WD_REPEATS_2"/>
    <property type="match status" value="1"/>
</dbReference>
<evidence type="ECO:0000313" key="7">
    <source>
        <dbReference type="Proteomes" id="UP000886595"/>
    </source>
</evidence>
<protein>
    <recommendedName>
        <fullName evidence="5">Anaphase-promoting complex subunit 4-like WD40 domain-containing protein</fullName>
    </recommendedName>
</protein>
<accession>A0A8X7UTH5</accession>
<dbReference type="Pfam" id="PF00400">
    <property type="entry name" value="WD40"/>
    <property type="match status" value="2"/>
</dbReference>
<organism evidence="6 7">
    <name type="scientific">Brassica carinata</name>
    <name type="common">Ethiopian mustard</name>
    <name type="synonym">Abyssinian cabbage</name>
    <dbReference type="NCBI Taxonomy" id="52824"/>
    <lineage>
        <taxon>Eukaryota</taxon>
        <taxon>Viridiplantae</taxon>
        <taxon>Streptophyta</taxon>
        <taxon>Embryophyta</taxon>
        <taxon>Tracheophyta</taxon>
        <taxon>Spermatophyta</taxon>
        <taxon>Magnoliopsida</taxon>
        <taxon>eudicotyledons</taxon>
        <taxon>Gunneridae</taxon>
        <taxon>Pentapetalae</taxon>
        <taxon>rosids</taxon>
        <taxon>malvids</taxon>
        <taxon>Brassicales</taxon>
        <taxon>Brassicaceae</taxon>
        <taxon>Brassiceae</taxon>
        <taxon>Brassica</taxon>
    </lineage>
</organism>
<gene>
    <name evidence="6" type="ORF">Bca52824_048715</name>
</gene>
<evidence type="ECO:0000256" key="3">
    <source>
        <dbReference type="PROSITE-ProRule" id="PRU00221"/>
    </source>
</evidence>
<dbReference type="InterPro" id="IPR001680">
    <property type="entry name" value="WD40_rpt"/>
</dbReference>
<keyword evidence="2" id="KW-0677">Repeat</keyword>
<dbReference type="OrthoDB" id="10263272at2759"/>
<proteinExistence type="predicted"/>
<feature type="repeat" description="WD" evidence="3">
    <location>
        <begin position="164"/>
        <end position="205"/>
    </location>
</feature>